<dbReference type="Gene3D" id="3.80.10.10">
    <property type="entry name" value="Ribonuclease Inhibitor"/>
    <property type="match status" value="1"/>
</dbReference>
<keyword evidence="2" id="KW-0547">Nucleotide-binding</keyword>
<evidence type="ECO:0000256" key="5">
    <source>
        <dbReference type="SAM" id="Coils"/>
    </source>
</evidence>
<dbReference type="InterPro" id="IPR038005">
    <property type="entry name" value="RX-like_CC"/>
</dbReference>
<dbReference type="Proteomes" id="UP001652623">
    <property type="component" value="Chromosome 8"/>
</dbReference>
<sequence length="1011" mass="115278">MLLELIITIKGELMVELQEIQFTSLVLSSSLLPISFNLSHFNFHRIMAESLVSGVLGQLASITTDLTMKELRLVKDVDESISSLRRKLKDIQAVLEDAERKQLDDARIRRWLDELTDISYDIDDVLDEWSSETLKSEIQKRVEAEENGHQQKAADKKKKKVCLPLTSSCFSVNQLKRVGVRRDIAHRIKRLNETLEEIAKDKQHYSLETTKVVQKQTRETISFVDESQVYGLDGPKNALIEKLLNESSEGLSGGGKSVPVIIPIVGMGGIGKTTLAQLAFNDAEIKRHFSERMWACVSDPFDEIKVAKAIIESLKGSHQNLETLEALFRLIRVSIEGKKFFLVLDDVWSDDRDKWEKFIQLLRLGAVGSRVLVTTRKVEVATMMGAAAEMITLQLLSDEYCWSIFSGLAFRGRNSEECKQLERVGRQIASKCKGLPLVAKSLGSLMCSKVTENEWEDVLSSRFWELKDEQTKTFAPFFLSYYDLSPRVRRCFSYCSLFPKDYNFDPAELIELWMSQGYLSGSQNPEEEGKKCFQSLTMRSFFQDFRIDFDQTIIGCKMHDILNDFAQFLTRNECSSMRVEVDMEKTEPPSVEKIRHSWLALAPNFPKIPTSIFDQSSLRSLFIQCTSDTSLVGENMVLFHQNFRYLKHLRTLALISSKITKVPEQIGQLIHLRYLNLFQSRNLQELADEVCDLCNLQSLRIEGCSRLQRLPEGMGKLVNLRHLYMRGCKELVGLPKGIGGLTQLRTLDTMFIPKKNEAAYFLSLGDLKSLNHLRFQRYIFEITKCCNLINRSESELTYWECLVYLILNFGEADKKEEIRDEEDEFGILEALQPHPSLRGLLITEYKGTSLYPKWMMGLDKLTGLHITHCKQCESLPPLGSLLPSLKELRIDGLDKVKKIGDEFLGLGVEQAEAVSFPKLERLGFHNMRDWEDWEGTAHTSLQSGVMPCLQVLVIENCGNLKSLPPFLKLTPLHTLCINACGVLLQSLLNSEEEFTKFSHIPCIIIDGQEVT</sequence>
<dbReference type="Gene3D" id="3.40.50.300">
    <property type="entry name" value="P-loop containing nucleotide triphosphate hydrolases"/>
    <property type="match status" value="1"/>
</dbReference>
<keyword evidence="5" id="KW-0175">Coiled coil</keyword>
<dbReference type="InterPro" id="IPR041118">
    <property type="entry name" value="Rx_N"/>
</dbReference>
<gene>
    <name evidence="11" type="primary">LOC112491112</name>
</gene>
<name>A0ABM3IC89_ZIZJJ</name>
<dbReference type="Pfam" id="PF23559">
    <property type="entry name" value="WHD_DRP"/>
    <property type="match status" value="1"/>
</dbReference>
<evidence type="ECO:0000313" key="10">
    <source>
        <dbReference type="Proteomes" id="UP001652623"/>
    </source>
</evidence>
<feature type="domain" description="Disease resistance protein winged helix" evidence="8">
    <location>
        <begin position="497"/>
        <end position="566"/>
    </location>
</feature>
<dbReference type="Gene3D" id="1.10.8.430">
    <property type="entry name" value="Helical domain of apoptotic protease-activating factors"/>
    <property type="match status" value="1"/>
</dbReference>
<dbReference type="Gene3D" id="1.20.5.4130">
    <property type="match status" value="1"/>
</dbReference>
<dbReference type="InterPro" id="IPR058922">
    <property type="entry name" value="WHD_DRP"/>
</dbReference>
<dbReference type="PANTHER" id="PTHR36766">
    <property type="entry name" value="PLANT BROAD-SPECTRUM MILDEW RESISTANCE PROTEIN RPW8"/>
    <property type="match status" value="1"/>
</dbReference>
<feature type="domain" description="NB-ARC" evidence="6">
    <location>
        <begin position="241"/>
        <end position="412"/>
    </location>
</feature>
<dbReference type="Pfam" id="PF23598">
    <property type="entry name" value="LRR_14"/>
    <property type="match status" value="1"/>
</dbReference>
<dbReference type="InterPro" id="IPR002182">
    <property type="entry name" value="NB-ARC"/>
</dbReference>
<dbReference type="CDD" id="cd14798">
    <property type="entry name" value="RX-CC_like"/>
    <property type="match status" value="1"/>
</dbReference>
<dbReference type="PRINTS" id="PR00364">
    <property type="entry name" value="DISEASERSIST"/>
</dbReference>
<evidence type="ECO:0000259" key="7">
    <source>
        <dbReference type="Pfam" id="PF18052"/>
    </source>
</evidence>
<evidence type="ECO:0000259" key="8">
    <source>
        <dbReference type="Pfam" id="PF23559"/>
    </source>
</evidence>
<dbReference type="Gene3D" id="1.10.10.10">
    <property type="entry name" value="Winged helix-like DNA-binding domain superfamily/Winged helix DNA-binding domain"/>
    <property type="match status" value="1"/>
</dbReference>
<dbReference type="SUPFAM" id="SSF52058">
    <property type="entry name" value="L domain-like"/>
    <property type="match status" value="1"/>
</dbReference>
<proteinExistence type="predicted"/>
<evidence type="ECO:0000256" key="1">
    <source>
        <dbReference type="ARBA" id="ARBA00022737"/>
    </source>
</evidence>
<keyword evidence="1" id="KW-0677">Repeat</keyword>
<dbReference type="GeneID" id="112491112"/>
<evidence type="ECO:0000256" key="2">
    <source>
        <dbReference type="ARBA" id="ARBA00022741"/>
    </source>
</evidence>
<feature type="domain" description="Disease resistance R13L4/SHOC-2-like LRR" evidence="9">
    <location>
        <begin position="643"/>
        <end position="955"/>
    </location>
</feature>
<reference evidence="11" key="1">
    <citation type="submission" date="2025-08" db="UniProtKB">
        <authorList>
            <consortium name="RefSeq"/>
        </authorList>
    </citation>
    <scope>IDENTIFICATION</scope>
    <source>
        <tissue evidence="11">Seedling</tissue>
    </source>
</reference>
<dbReference type="InterPro" id="IPR036388">
    <property type="entry name" value="WH-like_DNA-bd_sf"/>
</dbReference>
<accession>A0ABM3IC89</accession>
<dbReference type="SUPFAM" id="SSF52540">
    <property type="entry name" value="P-loop containing nucleoside triphosphate hydrolases"/>
    <property type="match status" value="1"/>
</dbReference>
<dbReference type="PANTHER" id="PTHR36766:SF45">
    <property type="entry name" value="NB-ARC DOMAIN-CONTAINING PROTEIN"/>
    <property type="match status" value="1"/>
</dbReference>
<keyword evidence="10" id="KW-1185">Reference proteome</keyword>
<feature type="coiled-coil region" evidence="5">
    <location>
        <begin position="181"/>
        <end position="208"/>
    </location>
</feature>
<evidence type="ECO:0000259" key="9">
    <source>
        <dbReference type="Pfam" id="PF23598"/>
    </source>
</evidence>
<dbReference type="RefSeq" id="XP_048325458.2">
    <property type="nucleotide sequence ID" value="XM_048469501.2"/>
</dbReference>
<keyword evidence="3" id="KW-0611">Plant defense</keyword>
<dbReference type="InterPro" id="IPR055414">
    <property type="entry name" value="LRR_R13L4/SHOC2-like"/>
</dbReference>
<evidence type="ECO:0000256" key="3">
    <source>
        <dbReference type="ARBA" id="ARBA00022821"/>
    </source>
</evidence>
<dbReference type="Pfam" id="PF00931">
    <property type="entry name" value="NB-ARC"/>
    <property type="match status" value="1"/>
</dbReference>
<dbReference type="Pfam" id="PF18052">
    <property type="entry name" value="Rx_N"/>
    <property type="match status" value="1"/>
</dbReference>
<evidence type="ECO:0000259" key="6">
    <source>
        <dbReference type="Pfam" id="PF00931"/>
    </source>
</evidence>
<dbReference type="InterPro" id="IPR042197">
    <property type="entry name" value="Apaf_helical"/>
</dbReference>
<feature type="domain" description="Disease resistance N-terminal" evidence="7">
    <location>
        <begin position="56"/>
        <end position="145"/>
    </location>
</feature>
<dbReference type="InterPro" id="IPR027417">
    <property type="entry name" value="P-loop_NTPase"/>
</dbReference>
<dbReference type="InterPro" id="IPR032675">
    <property type="entry name" value="LRR_dom_sf"/>
</dbReference>
<evidence type="ECO:0000256" key="4">
    <source>
        <dbReference type="ARBA" id="ARBA00022840"/>
    </source>
</evidence>
<keyword evidence="4" id="KW-0067">ATP-binding</keyword>
<protein>
    <submittedName>
        <fullName evidence="11">Disease resistance protein RGA3</fullName>
    </submittedName>
</protein>
<evidence type="ECO:0000313" key="11">
    <source>
        <dbReference type="RefSeq" id="XP_048325458.2"/>
    </source>
</evidence>
<organism evidence="10 11">
    <name type="scientific">Ziziphus jujuba</name>
    <name type="common">Chinese jujube</name>
    <name type="synonym">Ziziphus sativa</name>
    <dbReference type="NCBI Taxonomy" id="326968"/>
    <lineage>
        <taxon>Eukaryota</taxon>
        <taxon>Viridiplantae</taxon>
        <taxon>Streptophyta</taxon>
        <taxon>Embryophyta</taxon>
        <taxon>Tracheophyta</taxon>
        <taxon>Spermatophyta</taxon>
        <taxon>Magnoliopsida</taxon>
        <taxon>eudicotyledons</taxon>
        <taxon>Gunneridae</taxon>
        <taxon>Pentapetalae</taxon>
        <taxon>rosids</taxon>
        <taxon>fabids</taxon>
        <taxon>Rosales</taxon>
        <taxon>Rhamnaceae</taxon>
        <taxon>Paliureae</taxon>
        <taxon>Ziziphus</taxon>
    </lineage>
</organism>